<dbReference type="AlphaFoldDB" id="A0ABD3ICD4"/>
<proteinExistence type="predicted"/>
<evidence type="ECO:0000313" key="3">
    <source>
        <dbReference type="Proteomes" id="UP001633002"/>
    </source>
</evidence>
<protein>
    <submittedName>
        <fullName evidence="2">Uncharacterized protein</fullName>
    </submittedName>
</protein>
<reference evidence="2 3" key="1">
    <citation type="submission" date="2024-09" db="EMBL/GenBank/DDBJ databases">
        <title>Chromosome-scale assembly of Riccia sorocarpa.</title>
        <authorList>
            <person name="Paukszto L."/>
        </authorList>
    </citation>
    <scope>NUCLEOTIDE SEQUENCE [LARGE SCALE GENOMIC DNA]</scope>
    <source>
        <strain evidence="2">LP-2024</strain>
        <tissue evidence="2">Aerial parts of the thallus</tissue>
    </source>
</reference>
<dbReference type="Proteomes" id="UP001633002">
    <property type="component" value="Unassembled WGS sequence"/>
</dbReference>
<name>A0ABD3ICD4_9MARC</name>
<dbReference type="EMBL" id="JBJQOH010000001">
    <property type="protein sequence ID" value="KAL3701312.1"/>
    <property type="molecule type" value="Genomic_DNA"/>
</dbReference>
<accession>A0ABD3ICD4</accession>
<evidence type="ECO:0000256" key="1">
    <source>
        <dbReference type="SAM" id="MobiDB-lite"/>
    </source>
</evidence>
<keyword evidence="3" id="KW-1185">Reference proteome</keyword>
<sequence>MTAIVIEVRTVDLETVTHGPTDTALSSRSELDEVVMTISVEMESELLSALKSVTIDESRSKLKRVHSRLNELRAYVFGSVEVGAELADRPKTAIPELSPTKRQLEDLPSAGDEYENVSVPGDSDEEKSMPRYAAEWNPLICNGRESDYSDCDCDIHRILAESDED</sequence>
<feature type="region of interest" description="Disordered" evidence="1">
    <location>
        <begin position="96"/>
        <end position="130"/>
    </location>
</feature>
<gene>
    <name evidence="2" type="ORF">R1sor_019334</name>
</gene>
<evidence type="ECO:0000313" key="2">
    <source>
        <dbReference type="EMBL" id="KAL3701312.1"/>
    </source>
</evidence>
<organism evidence="2 3">
    <name type="scientific">Riccia sorocarpa</name>
    <dbReference type="NCBI Taxonomy" id="122646"/>
    <lineage>
        <taxon>Eukaryota</taxon>
        <taxon>Viridiplantae</taxon>
        <taxon>Streptophyta</taxon>
        <taxon>Embryophyta</taxon>
        <taxon>Marchantiophyta</taxon>
        <taxon>Marchantiopsida</taxon>
        <taxon>Marchantiidae</taxon>
        <taxon>Marchantiales</taxon>
        <taxon>Ricciaceae</taxon>
        <taxon>Riccia</taxon>
    </lineage>
</organism>
<comment type="caution">
    <text evidence="2">The sequence shown here is derived from an EMBL/GenBank/DDBJ whole genome shotgun (WGS) entry which is preliminary data.</text>
</comment>